<dbReference type="RefSeq" id="WP_353498644.1">
    <property type="nucleotide sequence ID" value="NZ_CP115920.1"/>
</dbReference>
<name>A0AAU8BL90_9VIBR</name>
<sequence>MIVIDDSDITFVVQGPVQQTPGREQIEGITQRCLASIRQFFPSSTIILSTWENQPIEGLDYDVLVESVDPGSNKVFNDGTPLVLNNNRQLKSSNAGLAAVSSRYAVKLRSDNLLSGRAFVDTYCKYYDLPRAAKFQYFKQRIITSSAFFIGSHYGKTVHFHKSDLFDFGLTEDLLKVWPNKPIPEIHFELNSGKKQRYPATEQFLTLSWLSDLLGEPLHINSKADDSANLPSTFWGDFIANNIIVDTPEALQLDVTERFYQRGNLSLEYDLEDWLALNHGSKPKLDKKRAERAFKQFCGRIARRLP</sequence>
<gene>
    <name evidence="1" type="ORF">PG915_01770</name>
</gene>
<protein>
    <submittedName>
        <fullName evidence="1">WavE lipopolysaccharide synthesis family protein</fullName>
    </submittedName>
</protein>
<evidence type="ECO:0000313" key="1">
    <source>
        <dbReference type="EMBL" id="XCD17450.1"/>
    </source>
</evidence>
<organism evidence="1">
    <name type="scientific">Vibrio chaetopteri</name>
    <dbReference type="NCBI Taxonomy" id="3016528"/>
    <lineage>
        <taxon>Bacteria</taxon>
        <taxon>Pseudomonadati</taxon>
        <taxon>Pseudomonadota</taxon>
        <taxon>Gammaproteobacteria</taxon>
        <taxon>Vibrionales</taxon>
        <taxon>Vibrionaceae</taxon>
        <taxon>Vibrio</taxon>
    </lineage>
</organism>
<dbReference type="EMBL" id="CP115920">
    <property type="protein sequence ID" value="XCD17450.1"/>
    <property type="molecule type" value="Genomic_DNA"/>
</dbReference>
<dbReference type="Pfam" id="PF07507">
    <property type="entry name" value="WavE"/>
    <property type="match status" value="1"/>
</dbReference>
<accession>A0AAU8BL90</accession>
<dbReference type="KEGG" id="vck:PG915_01770"/>
<dbReference type="InterPro" id="IPR011122">
    <property type="entry name" value="WavE"/>
</dbReference>
<reference evidence="1" key="1">
    <citation type="submission" date="2023-01" db="EMBL/GenBank/DDBJ databases">
        <title>Vibrio sp. CB1-14 genome sequencing.</title>
        <authorList>
            <person name="Otstavnykh N."/>
            <person name="Isaeva M."/>
            <person name="Meleshko D."/>
        </authorList>
    </citation>
    <scope>NUCLEOTIDE SEQUENCE</scope>
    <source>
        <strain evidence="1">CB1-14</strain>
    </source>
</reference>
<dbReference type="AlphaFoldDB" id="A0AAU8BL90"/>
<proteinExistence type="predicted"/>